<evidence type="ECO:0000313" key="2">
    <source>
        <dbReference type="EMBL" id="KIK78983.1"/>
    </source>
</evidence>
<sequence length="220" mass="24478">MFDGLMEPKGTCSLTQREFYSLKYYDEHIKPHVEAEKQAGNITTISRQLSAAHKLSNKLLVAESSHVKLKIKEIYELQKRKRSTTEVPGKVTDPGNIQSVIHLHWTRPVQKLGDIIIVKATSIEKNNYIEFEDGSDCLTDPPISLEHSTSQENGDCLPPSHKAWLPASPQVSMPSEYSTSQEGGDSLPPSHEAWLPTSPKLPMPPPTLKDIDPEVSTVKS</sequence>
<keyword evidence="3" id="KW-1185">Reference proteome</keyword>
<reference evidence="2 3" key="1">
    <citation type="submission" date="2014-04" db="EMBL/GenBank/DDBJ databases">
        <authorList>
            <consortium name="DOE Joint Genome Institute"/>
            <person name="Kuo A."/>
            <person name="Kohler A."/>
            <person name="Jargeat P."/>
            <person name="Nagy L.G."/>
            <person name="Floudas D."/>
            <person name="Copeland A."/>
            <person name="Barry K.W."/>
            <person name="Cichocki N."/>
            <person name="Veneault-Fourrey C."/>
            <person name="LaButti K."/>
            <person name="Lindquist E.A."/>
            <person name="Lipzen A."/>
            <person name="Lundell T."/>
            <person name="Morin E."/>
            <person name="Murat C."/>
            <person name="Sun H."/>
            <person name="Tunlid A."/>
            <person name="Henrissat B."/>
            <person name="Grigoriev I.V."/>
            <person name="Hibbett D.S."/>
            <person name="Martin F."/>
            <person name="Nordberg H.P."/>
            <person name="Cantor M.N."/>
            <person name="Hua S.X."/>
        </authorList>
    </citation>
    <scope>NUCLEOTIDE SEQUENCE [LARGE SCALE GENOMIC DNA]</scope>
    <source>
        <strain evidence="2 3">Ve08.2h10</strain>
    </source>
</reference>
<evidence type="ECO:0000313" key="3">
    <source>
        <dbReference type="Proteomes" id="UP000054538"/>
    </source>
</evidence>
<organism evidence="2 3">
    <name type="scientific">Paxillus rubicundulus Ve08.2h10</name>
    <dbReference type="NCBI Taxonomy" id="930991"/>
    <lineage>
        <taxon>Eukaryota</taxon>
        <taxon>Fungi</taxon>
        <taxon>Dikarya</taxon>
        <taxon>Basidiomycota</taxon>
        <taxon>Agaricomycotina</taxon>
        <taxon>Agaricomycetes</taxon>
        <taxon>Agaricomycetidae</taxon>
        <taxon>Boletales</taxon>
        <taxon>Paxilineae</taxon>
        <taxon>Paxillaceae</taxon>
        <taxon>Paxillus</taxon>
    </lineage>
</organism>
<feature type="compositionally biased region" description="Polar residues" evidence="1">
    <location>
        <begin position="169"/>
        <end position="183"/>
    </location>
</feature>
<proteinExistence type="predicted"/>
<protein>
    <submittedName>
        <fullName evidence="2">Uncharacterized protein</fullName>
    </submittedName>
</protein>
<dbReference type="EMBL" id="KN826412">
    <property type="protein sequence ID" value="KIK78983.1"/>
    <property type="molecule type" value="Genomic_DNA"/>
</dbReference>
<dbReference type="OrthoDB" id="2693411at2759"/>
<dbReference type="InParanoid" id="A0A0D0CU91"/>
<dbReference type="Proteomes" id="UP000054538">
    <property type="component" value="Unassembled WGS sequence"/>
</dbReference>
<gene>
    <name evidence="2" type="ORF">PAXRUDRAFT_28499</name>
</gene>
<reference evidence="3" key="2">
    <citation type="submission" date="2015-01" db="EMBL/GenBank/DDBJ databases">
        <title>Evolutionary Origins and Diversification of the Mycorrhizal Mutualists.</title>
        <authorList>
            <consortium name="DOE Joint Genome Institute"/>
            <consortium name="Mycorrhizal Genomics Consortium"/>
            <person name="Kohler A."/>
            <person name="Kuo A."/>
            <person name="Nagy L.G."/>
            <person name="Floudas D."/>
            <person name="Copeland A."/>
            <person name="Barry K.W."/>
            <person name="Cichocki N."/>
            <person name="Veneault-Fourrey C."/>
            <person name="LaButti K."/>
            <person name="Lindquist E.A."/>
            <person name="Lipzen A."/>
            <person name="Lundell T."/>
            <person name="Morin E."/>
            <person name="Murat C."/>
            <person name="Riley R."/>
            <person name="Ohm R."/>
            <person name="Sun H."/>
            <person name="Tunlid A."/>
            <person name="Henrissat B."/>
            <person name="Grigoriev I.V."/>
            <person name="Hibbett D.S."/>
            <person name="Martin F."/>
        </authorList>
    </citation>
    <scope>NUCLEOTIDE SEQUENCE [LARGE SCALE GENOMIC DNA]</scope>
    <source>
        <strain evidence="3">Ve08.2h10</strain>
    </source>
</reference>
<evidence type="ECO:0000256" key="1">
    <source>
        <dbReference type="SAM" id="MobiDB-lite"/>
    </source>
</evidence>
<name>A0A0D0CU91_9AGAM</name>
<accession>A0A0D0CU91</accession>
<dbReference type="AlphaFoldDB" id="A0A0D0CU91"/>
<dbReference type="HOGENOM" id="CLU_1256403_0_0_1"/>
<feature type="region of interest" description="Disordered" evidence="1">
    <location>
        <begin position="140"/>
        <end position="220"/>
    </location>
</feature>